<gene>
    <name evidence="2" type="ORF">HUK65_05025</name>
</gene>
<protein>
    <recommendedName>
        <fullName evidence="4">Stringent starvation protein B</fullName>
    </recommendedName>
</protein>
<name>A0A7Z0HXY7_9RHOB</name>
<sequence length="155" mass="17661">MAQTIDYGNLMHDAMRGLIREVMSRVARDGLPGNHHFFITVDTTHPEMEMANWLRDRYPSEITLVIQNWFDNLKVDQSGFAITLNFGNAPEPLYIPLDAISTFVDPSVEFGLRFELHAEGDEDDEDDEEAPMMEAEPEDEAPKSGEVVSLDKFRK</sequence>
<evidence type="ECO:0008006" key="4">
    <source>
        <dbReference type="Google" id="ProtNLM"/>
    </source>
</evidence>
<dbReference type="Pfam" id="PF04386">
    <property type="entry name" value="SspB"/>
    <property type="match status" value="1"/>
</dbReference>
<dbReference type="SUPFAM" id="SSF101738">
    <property type="entry name" value="SspB-like"/>
    <property type="match status" value="1"/>
</dbReference>
<dbReference type="Proteomes" id="UP000529417">
    <property type="component" value="Unassembled WGS sequence"/>
</dbReference>
<feature type="region of interest" description="Disordered" evidence="1">
    <location>
        <begin position="117"/>
        <end position="155"/>
    </location>
</feature>
<dbReference type="InterPro" id="IPR007481">
    <property type="entry name" value="SspB"/>
</dbReference>
<feature type="compositionally biased region" description="Acidic residues" evidence="1">
    <location>
        <begin position="120"/>
        <end position="139"/>
    </location>
</feature>
<reference evidence="2 3" key="1">
    <citation type="journal article" date="2000" name="Arch. Microbiol.">
        <title>Rhodobaca bogoriensis gen. nov. and sp. nov., an alkaliphilic purple nonsulfur bacterium from African Rift Valley soda lakes.</title>
        <authorList>
            <person name="Milford A.D."/>
            <person name="Achenbach L.A."/>
            <person name="Jung D.O."/>
            <person name="Madigan M.T."/>
        </authorList>
    </citation>
    <scope>NUCLEOTIDE SEQUENCE [LARGE SCALE GENOMIC DNA]</scope>
    <source>
        <strain evidence="2 3">2376</strain>
    </source>
</reference>
<evidence type="ECO:0000313" key="2">
    <source>
        <dbReference type="EMBL" id="NYS24348.1"/>
    </source>
</evidence>
<proteinExistence type="predicted"/>
<dbReference type="EMBL" id="JACBXS010000007">
    <property type="protein sequence ID" value="NYS24348.1"/>
    <property type="molecule type" value="Genomic_DNA"/>
</dbReference>
<comment type="caution">
    <text evidence="2">The sequence shown here is derived from an EMBL/GenBank/DDBJ whole genome shotgun (WGS) entry which is preliminary data.</text>
</comment>
<dbReference type="RefSeq" id="WP_179905051.1">
    <property type="nucleotide sequence ID" value="NZ_JACBXS010000007.1"/>
</dbReference>
<keyword evidence="3" id="KW-1185">Reference proteome</keyword>
<organism evidence="2 3">
    <name type="scientific">Rhabdonatronobacter sediminivivens</name>
    <dbReference type="NCBI Taxonomy" id="2743469"/>
    <lineage>
        <taxon>Bacteria</taxon>
        <taxon>Pseudomonadati</taxon>
        <taxon>Pseudomonadota</taxon>
        <taxon>Alphaproteobacteria</taxon>
        <taxon>Rhodobacterales</taxon>
        <taxon>Paracoccaceae</taxon>
        <taxon>Rhabdonatronobacter</taxon>
    </lineage>
</organism>
<dbReference type="InterPro" id="IPR036760">
    <property type="entry name" value="SspB-like_sf"/>
</dbReference>
<accession>A0A7Z0HXY7</accession>
<dbReference type="Gene3D" id="2.30.30.220">
    <property type="entry name" value="SspB-like"/>
    <property type="match status" value="1"/>
</dbReference>
<evidence type="ECO:0000313" key="3">
    <source>
        <dbReference type="Proteomes" id="UP000529417"/>
    </source>
</evidence>
<dbReference type="AlphaFoldDB" id="A0A7Z0HXY7"/>
<evidence type="ECO:0000256" key="1">
    <source>
        <dbReference type="SAM" id="MobiDB-lite"/>
    </source>
</evidence>